<reference evidence="1 2" key="1">
    <citation type="submission" date="2019-07" db="EMBL/GenBank/DDBJ databases">
        <title>The pathways for chlorine oxyanion respiration interact through the shared metabolite chlorate.</title>
        <authorList>
            <person name="Barnum T.P."/>
            <person name="Cheng Y."/>
            <person name="Hill K.A."/>
            <person name="Lucas L.N."/>
            <person name="Carlson H.K."/>
            <person name="Coates J.D."/>
        </authorList>
    </citation>
    <scope>NUCLEOTIDE SEQUENCE [LARGE SCALE GENOMIC DNA]</scope>
    <source>
        <strain evidence="1 2">SFB-3</strain>
    </source>
</reference>
<sequence length="61" mass="6949">MADVIDQANDRAARDLLLAQQQRRPEGPQACGTCHNCGEPVASRLRWCDAQCRDDWERDHV</sequence>
<comment type="caution">
    <text evidence="1">The sequence shown here is derived from an EMBL/GenBank/DDBJ whole genome shotgun (WGS) entry which is preliminary data.</text>
</comment>
<dbReference type="RefSeq" id="WP_144310123.1">
    <property type="nucleotide sequence ID" value="NZ_VMNK01000014.1"/>
</dbReference>
<accession>A0A557QLQ9</accession>
<dbReference type="OrthoDB" id="8566509at2"/>
<dbReference type="Proteomes" id="UP000319502">
    <property type="component" value="Unassembled WGS sequence"/>
</dbReference>
<organism evidence="1 2">
    <name type="scientific">Denitromonas halophila</name>
    <dbReference type="NCBI Taxonomy" id="1629404"/>
    <lineage>
        <taxon>Bacteria</taxon>
        <taxon>Pseudomonadati</taxon>
        <taxon>Pseudomonadota</taxon>
        <taxon>Betaproteobacteria</taxon>
        <taxon>Rhodocyclales</taxon>
        <taxon>Zoogloeaceae</taxon>
        <taxon>Denitromonas</taxon>
    </lineage>
</organism>
<proteinExistence type="predicted"/>
<dbReference type="EMBL" id="VMNK01000014">
    <property type="protein sequence ID" value="TVO53834.1"/>
    <property type="molecule type" value="Genomic_DNA"/>
</dbReference>
<keyword evidence="2" id="KW-1185">Reference proteome</keyword>
<dbReference type="AlphaFoldDB" id="A0A557QLQ9"/>
<evidence type="ECO:0000313" key="2">
    <source>
        <dbReference type="Proteomes" id="UP000319502"/>
    </source>
</evidence>
<protein>
    <recommendedName>
        <fullName evidence="3">DUF2116 family Zn-ribbon domain-containing protein</fullName>
    </recommendedName>
</protein>
<evidence type="ECO:0008006" key="3">
    <source>
        <dbReference type="Google" id="ProtNLM"/>
    </source>
</evidence>
<evidence type="ECO:0000313" key="1">
    <source>
        <dbReference type="EMBL" id="TVO53834.1"/>
    </source>
</evidence>
<name>A0A557QLQ9_9RHOO</name>
<gene>
    <name evidence="1" type="ORF">FHP91_13635</name>
</gene>